<dbReference type="AlphaFoldDB" id="M5GDW1"/>
<keyword evidence="6" id="KW-0645">Protease</keyword>
<dbReference type="OrthoDB" id="15189at2759"/>
<dbReference type="RefSeq" id="XP_040629632.1">
    <property type="nucleotide sequence ID" value="XM_040772520.1"/>
</dbReference>
<keyword evidence="3" id="KW-0472">Membrane</keyword>
<evidence type="ECO:0000313" key="6">
    <source>
        <dbReference type="EMBL" id="EJU02738.1"/>
    </source>
</evidence>
<proteinExistence type="inferred from homology"/>
<dbReference type="OMA" id="NEWWTIP"/>
<dbReference type="InterPro" id="IPR034164">
    <property type="entry name" value="Pepsin-like_dom"/>
</dbReference>
<comment type="similarity">
    <text evidence="1">Belongs to the peptidase A1 family.</text>
</comment>
<reference evidence="6 7" key="1">
    <citation type="journal article" date="2012" name="Science">
        <title>The Paleozoic origin of enzymatic lignin decomposition reconstructed from 31 fungal genomes.</title>
        <authorList>
            <person name="Floudas D."/>
            <person name="Binder M."/>
            <person name="Riley R."/>
            <person name="Barry K."/>
            <person name="Blanchette R.A."/>
            <person name="Henrissat B."/>
            <person name="Martinez A.T."/>
            <person name="Otillar R."/>
            <person name="Spatafora J.W."/>
            <person name="Yadav J.S."/>
            <person name="Aerts A."/>
            <person name="Benoit I."/>
            <person name="Boyd A."/>
            <person name="Carlson A."/>
            <person name="Copeland A."/>
            <person name="Coutinho P.M."/>
            <person name="de Vries R.P."/>
            <person name="Ferreira P."/>
            <person name="Findley K."/>
            <person name="Foster B."/>
            <person name="Gaskell J."/>
            <person name="Glotzer D."/>
            <person name="Gorecki P."/>
            <person name="Heitman J."/>
            <person name="Hesse C."/>
            <person name="Hori C."/>
            <person name="Igarashi K."/>
            <person name="Jurgens J.A."/>
            <person name="Kallen N."/>
            <person name="Kersten P."/>
            <person name="Kohler A."/>
            <person name="Kuees U."/>
            <person name="Kumar T.K.A."/>
            <person name="Kuo A."/>
            <person name="LaButti K."/>
            <person name="Larrondo L.F."/>
            <person name="Lindquist E."/>
            <person name="Ling A."/>
            <person name="Lombard V."/>
            <person name="Lucas S."/>
            <person name="Lundell T."/>
            <person name="Martin R."/>
            <person name="McLaughlin D.J."/>
            <person name="Morgenstern I."/>
            <person name="Morin E."/>
            <person name="Murat C."/>
            <person name="Nagy L.G."/>
            <person name="Nolan M."/>
            <person name="Ohm R.A."/>
            <person name="Patyshakuliyeva A."/>
            <person name="Rokas A."/>
            <person name="Ruiz-Duenas F.J."/>
            <person name="Sabat G."/>
            <person name="Salamov A."/>
            <person name="Samejima M."/>
            <person name="Schmutz J."/>
            <person name="Slot J.C."/>
            <person name="St John F."/>
            <person name="Stenlid J."/>
            <person name="Sun H."/>
            <person name="Sun S."/>
            <person name="Syed K."/>
            <person name="Tsang A."/>
            <person name="Wiebenga A."/>
            <person name="Young D."/>
            <person name="Pisabarro A."/>
            <person name="Eastwood D.C."/>
            <person name="Martin F."/>
            <person name="Cullen D."/>
            <person name="Grigoriev I.V."/>
            <person name="Hibbett D.S."/>
        </authorList>
    </citation>
    <scope>NUCLEOTIDE SEQUENCE [LARGE SCALE GENOMIC DNA]</scope>
    <source>
        <strain evidence="6 7">DJM-731 SS1</strain>
    </source>
</reference>
<evidence type="ECO:0000259" key="5">
    <source>
        <dbReference type="PROSITE" id="PS51767"/>
    </source>
</evidence>
<feature type="chain" id="PRO_5004067675" evidence="4">
    <location>
        <begin position="20"/>
        <end position="534"/>
    </location>
</feature>
<evidence type="ECO:0000256" key="4">
    <source>
        <dbReference type="SAM" id="SignalP"/>
    </source>
</evidence>
<protein>
    <submittedName>
        <fullName evidence="6">Acid protease</fullName>
    </submittedName>
</protein>
<name>M5GDW1_DACPD</name>
<evidence type="ECO:0000256" key="3">
    <source>
        <dbReference type="SAM" id="Phobius"/>
    </source>
</evidence>
<organism evidence="6 7">
    <name type="scientific">Dacryopinax primogenitus (strain DJM 731)</name>
    <name type="common">Brown rot fungus</name>
    <dbReference type="NCBI Taxonomy" id="1858805"/>
    <lineage>
        <taxon>Eukaryota</taxon>
        <taxon>Fungi</taxon>
        <taxon>Dikarya</taxon>
        <taxon>Basidiomycota</taxon>
        <taxon>Agaricomycotina</taxon>
        <taxon>Dacrymycetes</taxon>
        <taxon>Dacrymycetales</taxon>
        <taxon>Dacrymycetaceae</taxon>
        <taxon>Dacryopinax</taxon>
    </lineage>
</organism>
<keyword evidence="7" id="KW-1185">Reference proteome</keyword>
<feature type="transmembrane region" description="Helical" evidence="3">
    <location>
        <begin position="454"/>
        <end position="474"/>
    </location>
</feature>
<dbReference type="InterPro" id="IPR001461">
    <property type="entry name" value="Aspartic_peptidase_A1"/>
</dbReference>
<gene>
    <name evidence="6" type="ORF">DACRYDRAFT_21720</name>
</gene>
<feature type="domain" description="Peptidase A1" evidence="5">
    <location>
        <begin position="56"/>
        <end position="388"/>
    </location>
</feature>
<dbReference type="Pfam" id="PF00026">
    <property type="entry name" value="Asp"/>
    <property type="match status" value="1"/>
</dbReference>
<dbReference type="InterPro" id="IPR033121">
    <property type="entry name" value="PEPTIDASE_A1"/>
</dbReference>
<dbReference type="GO" id="GO:0004190">
    <property type="term" value="F:aspartic-type endopeptidase activity"/>
    <property type="evidence" value="ECO:0007669"/>
    <property type="project" value="InterPro"/>
</dbReference>
<dbReference type="PANTHER" id="PTHR47966">
    <property type="entry name" value="BETA-SITE APP-CLEAVING ENZYME, ISOFORM A-RELATED"/>
    <property type="match status" value="1"/>
</dbReference>
<dbReference type="Gene3D" id="2.40.70.10">
    <property type="entry name" value="Acid Proteases"/>
    <property type="match status" value="2"/>
</dbReference>
<keyword evidence="2" id="KW-1015">Disulfide bond</keyword>
<dbReference type="CDD" id="cd05471">
    <property type="entry name" value="pepsin_like"/>
    <property type="match status" value="1"/>
</dbReference>
<evidence type="ECO:0000313" key="7">
    <source>
        <dbReference type="Proteomes" id="UP000030653"/>
    </source>
</evidence>
<dbReference type="SUPFAM" id="SSF50630">
    <property type="entry name" value="Acid proteases"/>
    <property type="match status" value="1"/>
</dbReference>
<dbReference type="InterPro" id="IPR021109">
    <property type="entry name" value="Peptidase_aspartic_dom_sf"/>
</dbReference>
<feature type="signal peptide" evidence="4">
    <location>
        <begin position="1"/>
        <end position="19"/>
    </location>
</feature>
<keyword evidence="3" id="KW-0812">Transmembrane</keyword>
<dbReference type="PROSITE" id="PS51767">
    <property type="entry name" value="PEPTIDASE_A1"/>
    <property type="match status" value="1"/>
</dbReference>
<keyword evidence="3" id="KW-1133">Transmembrane helix</keyword>
<dbReference type="PRINTS" id="PR00792">
    <property type="entry name" value="PEPSIN"/>
</dbReference>
<dbReference type="HOGENOM" id="CLU_013253_8_0_1"/>
<dbReference type="PANTHER" id="PTHR47966:SF57">
    <property type="entry name" value="PEPTIDASE A1 DOMAIN-CONTAINING PROTEIN"/>
    <property type="match status" value="1"/>
</dbReference>
<dbReference type="EMBL" id="JH795861">
    <property type="protein sequence ID" value="EJU02738.1"/>
    <property type="molecule type" value="Genomic_DNA"/>
</dbReference>
<dbReference type="GO" id="GO:0006508">
    <property type="term" value="P:proteolysis"/>
    <property type="evidence" value="ECO:0007669"/>
    <property type="project" value="UniProtKB-KW"/>
</dbReference>
<dbReference type="Proteomes" id="UP000030653">
    <property type="component" value="Unassembled WGS sequence"/>
</dbReference>
<accession>M5GDW1</accession>
<feature type="disulfide bond" evidence="2">
    <location>
        <begin position="303"/>
        <end position="341"/>
    </location>
</feature>
<dbReference type="GeneID" id="63687582"/>
<keyword evidence="6" id="KW-0378">Hydrolase</keyword>
<keyword evidence="4" id="KW-0732">Signal</keyword>
<sequence length="534" mass="57568">MPTLATVLSFVTLFAGIHAIRIPFKVVHAHDRPASHGRRDTVNATISIIDSTNSIYLGAVVIGGTNYNVQLDTGSSDLWIQGNPANSKDLGIETSITYAIGSAQGEISTAPVTFAGYNVSNQMYLRVGQNATFSSGLFSTGATGILGLGPSSGSILRGQIGNASADALVDRIFEQDPTTPNFVSFLLERLGDGAPVNGQLTVGDIVPGYEAISSQPQLPVIKLKSILSKDQHWTTYVDGIIGPDNSTISYSSSVPSTPTGKLVTIVDSGFTLPQIPRAMSDAIYGRVQGASFDTQHEWWTVPCNQYLNISVVMGGVTFPVHPLDTISSDFGLKDINGNTVCLGTFQPITTAFSVTNEFDMILGDAFLRNSYTLLNYGDFISNGTTSNTADPYMQLLSITDPVKAMNEFIGARLQTYGPINYSLLPASQQQHSPVPAGETVAHYEADVLRYLPEIIVGCAAVLLLIVGCIIWRCCCTKRQRLARAQKKRGMYSESKADYRQIDEPGSAPMGMTPLYTPDLKSPGKAYYPDPYHRF</sequence>
<evidence type="ECO:0000256" key="1">
    <source>
        <dbReference type="ARBA" id="ARBA00007447"/>
    </source>
</evidence>
<evidence type="ECO:0000256" key="2">
    <source>
        <dbReference type="PIRSR" id="PIRSR601461-2"/>
    </source>
</evidence>